<evidence type="ECO:0000256" key="2">
    <source>
        <dbReference type="SAM" id="Phobius"/>
    </source>
</evidence>
<evidence type="ECO:0000313" key="3">
    <source>
        <dbReference type="EMBL" id="MFC3638643.1"/>
    </source>
</evidence>
<evidence type="ECO:0000313" key="4">
    <source>
        <dbReference type="Proteomes" id="UP001595704"/>
    </source>
</evidence>
<keyword evidence="2" id="KW-1133">Transmembrane helix</keyword>
<dbReference type="EMBL" id="JBHRYC010000075">
    <property type="protein sequence ID" value="MFC3638643.1"/>
    <property type="molecule type" value="Genomic_DNA"/>
</dbReference>
<name>A0ABV7UJE0_9HYPH</name>
<feature type="compositionally biased region" description="Basic and acidic residues" evidence="1">
    <location>
        <begin position="80"/>
        <end position="117"/>
    </location>
</feature>
<dbReference type="RefSeq" id="WP_191319039.1">
    <property type="nucleotide sequence ID" value="NZ_BNCG01000005.1"/>
</dbReference>
<protein>
    <submittedName>
        <fullName evidence="3">Uncharacterized protein</fullName>
    </submittedName>
</protein>
<accession>A0ABV7UJE0</accession>
<keyword evidence="4" id="KW-1185">Reference proteome</keyword>
<feature type="region of interest" description="Disordered" evidence="1">
    <location>
        <begin position="1"/>
        <end position="24"/>
    </location>
</feature>
<keyword evidence="2" id="KW-0812">Transmembrane</keyword>
<feature type="transmembrane region" description="Helical" evidence="2">
    <location>
        <begin position="40"/>
        <end position="65"/>
    </location>
</feature>
<feature type="region of interest" description="Disordered" evidence="1">
    <location>
        <begin position="66"/>
        <end position="123"/>
    </location>
</feature>
<evidence type="ECO:0000256" key="1">
    <source>
        <dbReference type="SAM" id="MobiDB-lite"/>
    </source>
</evidence>
<dbReference type="Proteomes" id="UP001595704">
    <property type="component" value="Unassembled WGS sequence"/>
</dbReference>
<keyword evidence="2" id="KW-0472">Membrane</keyword>
<comment type="caution">
    <text evidence="3">The sequence shown here is derived from an EMBL/GenBank/DDBJ whole genome shotgun (WGS) entry which is preliminary data.</text>
</comment>
<proteinExistence type="predicted"/>
<gene>
    <name evidence="3" type="ORF">ACFONL_14955</name>
</gene>
<organism evidence="3 4">
    <name type="scientific">Camelimonas fluminis</name>
    <dbReference type="NCBI Taxonomy" id="1576911"/>
    <lineage>
        <taxon>Bacteria</taxon>
        <taxon>Pseudomonadati</taxon>
        <taxon>Pseudomonadota</taxon>
        <taxon>Alphaproteobacteria</taxon>
        <taxon>Hyphomicrobiales</taxon>
        <taxon>Chelatococcaceae</taxon>
        <taxon>Camelimonas</taxon>
    </lineage>
</organism>
<sequence>MGKPAVEPLSCVATPAQGVDGGPERADLLAGPRARGARQAAAWTSAVVLVLGQIAGVALAGAVVAGERQPAQRRSPAPQETRHETRQETRHETWRKTGKEPRLDARALADRIDRREPGSSNKVMRFGDTEIRVGGRASFGYGYSGR</sequence>
<reference evidence="4" key="1">
    <citation type="journal article" date="2019" name="Int. J. Syst. Evol. Microbiol.">
        <title>The Global Catalogue of Microorganisms (GCM) 10K type strain sequencing project: providing services to taxonomists for standard genome sequencing and annotation.</title>
        <authorList>
            <consortium name="The Broad Institute Genomics Platform"/>
            <consortium name="The Broad Institute Genome Sequencing Center for Infectious Disease"/>
            <person name="Wu L."/>
            <person name="Ma J."/>
        </authorList>
    </citation>
    <scope>NUCLEOTIDE SEQUENCE [LARGE SCALE GENOMIC DNA]</scope>
    <source>
        <strain evidence="4">KCTC 42282</strain>
    </source>
</reference>